<dbReference type="GO" id="GO:0005524">
    <property type="term" value="F:ATP binding"/>
    <property type="evidence" value="ECO:0007669"/>
    <property type="project" value="UniProtKB-KW"/>
</dbReference>
<evidence type="ECO:0000256" key="3">
    <source>
        <dbReference type="ARBA" id="ARBA00022840"/>
    </source>
</evidence>
<dbReference type="GO" id="GO:0016887">
    <property type="term" value="F:ATP hydrolysis activity"/>
    <property type="evidence" value="ECO:0007669"/>
    <property type="project" value="InterPro"/>
</dbReference>
<dbReference type="Gene3D" id="1.10.8.60">
    <property type="match status" value="2"/>
</dbReference>
<organism evidence="6 7">
    <name type="scientific">Trichoderma gamsii</name>
    <dbReference type="NCBI Taxonomy" id="398673"/>
    <lineage>
        <taxon>Eukaryota</taxon>
        <taxon>Fungi</taxon>
        <taxon>Dikarya</taxon>
        <taxon>Ascomycota</taxon>
        <taxon>Pezizomycotina</taxon>
        <taxon>Sordariomycetes</taxon>
        <taxon>Hypocreomycetidae</taxon>
        <taxon>Hypocreales</taxon>
        <taxon>Hypocreaceae</taxon>
        <taxon>Trichoderma</taxon>
    </lineage>
</organism>
<dbReference type="Proteomes" id="UP000236546">
    <property type="component" value="Unassembled WGS sequence"/>
</dbReference>
<dbReference type="Gene3D" id="3.40.50.300">
    <property type="entry name" value="P-loop containing nucleotide triphosphate hydrolases"/>
    <property type="match status" value="3"/>
</dbReference>
<dbReference type="EMBL" id="MTYH01000091">
    <property type="protein sequence ID" value="PNP39166.1"/>
    <property type="molecule type" value="Genomic_DNA"/>
</dbReference>
<dbReference type="FunFam" id="1.10.8.60:FF:000160">
    <property type="entry name" value="WGS project CABT00000000 data, contig 2.55"/>
    <property type="match status" value="1"/>
</dbReference>
<evidence type="ECO:0000259" key="5">
    <source>
        <dbReference type="SMART" id="SM00382"/>
    </source>
</evidence>
<dbReference type="OrthoDB" id="2423195at2759"/>
<dbReference type="PRINTS" id="PR00819">
    <property type="entry name" value="CBXCFQXSUPER"/>
</dbReference>
<dbReference type="CDD" id="cd00009">
    <property type="entry name" value="AAA"/>
    <property type="match status" value="3"/>
</dbReference>
<dbReference type="PANTHER" id="PTHR43392">
    <property type="entry name" value="AAA-TYPE ATPASE FAMILY PROTEIN / ANKYRIN REPEAT FAMILY PROTEIN"/>
    <property type="match status" value="1"/>
</dbReference>
<dbReference type="InterPro" id="IPR027417">
    <property type="entry name" value="P-loop_NTPase"/>
</dbReference>
<dbReference type="Pfam" id="PF17866">
    <property type="entry name" value="AAA_lid_6"/>
    <property type="match status" value="1"/>
</dbReference>
<comment type="similarity">
    <text evidence="1">Belongs to the CbxX/CfxQ family.</text>
</comment>
<feature type="compositionally biased region" description="Polar residues" evidence="4">
    <location>
        <begin position="941"/>
        <end position="966"/>
    </location>
</feature>
<feature type="compositionally biased region" description="Polar residues" evidence="4">
    <location>
        <begin position="991"/>
        <end position="1006"/>
    </location>
</feature>
<evidence type="ECO:0000313" key="6">
    <source>
        <dbReference type="EMBL" id="PNP39166.1"/>
    </source>
</evidence>
<evidence type="ECO:0000256" key="1">
    <source>
        <dbReference type="ARBA" id="ARBA00010378"/>
    </source>
</evidence>
<dbReference type="InterPro" id="IPR050773">
    <property type="entry name" value="CbxX/CfxQ_RuBisCO_ESX"/>
</dbReference>
<feature type="domain" description="AAA+ ATPase" evidence="5">
    <location>
        <begin position="128"/>
        <end position="261"/>
    </location>
</feature>
<proteinExistence type="inferred from homology"/>
<accession>A0A2K0T0V9</accession>
<dbReference type="SUPFAM" id="SSF52540">
    <property type="entry name" value="P-loop containing nucleoside triphosphate hydrolases"/>
    <property type="match status" value="3"/>
</dbReference>
<keyword evidence="3" id="KW-0067">ATP-binding</keyword>
<dbReference type="FunFam" id="3.40.50.300:FF:000216">
    <property type="entry name" value="Type VII secretion ATPase EccA"/>
    <property type="match status" value="1"/>
</dbReference>
<reference evidence="6 7" key="1">
    <citation type="submission" date="2017-02" db="EMBL/GenBank/DDBJ databases">
        <title>Genomes of Trichoderma spp. with biocontrol activity.</title>
        <authorList>
            <person name="Gardiner D."/>
            <person name="Kazan K."/>
            <person name="Vos C."/>
            <person name="Harvey P."/>
        </authorList>
    </citation>
    <scope>NUCLEOTIDE SEQUENCE [LARGE SCALE GENOMIC DNA]</scope>
    <source>
        <strain evidence="6 7">A5MH</strain>
    </source>
</reference>
<feature type="region of interest" description="Disordered" evidence="4">
    <location>
        <begin position="918"/>
        <end position="1030"/>
    </location>
</feature>
<protein>
    <recommendedName>
        <fullName evidence="5">AAA+ ATPase domain-containing protein</fullName>
    </recommendedName>
</protein>
<dbReference type="PANTHER" id="PTHR43392:SF2">
    <property type="entry name" value="AAA-TYPE ATPASE FAMILY PROTEIN _ ANKYRIN REPEAT FAMILY PROTEIN"/>
    <property type="match status" value="1"/>
</dbReference>
<dbReference type="AlphaFoldDB" id="A0A2K0T0V9"/>
<dbReference type="InterPro" id="IPR000641">
    <property type="entry name" value="CbxX/CfxQ"/>
</dbReference>
<gene>
    <name evidence="6" type="ORF">TGAMA5MH_08843</name>
</gene>
<feature type="domain" description="AAA+ ATPase" evidence="5">
    <location>
        <begin position="408"/>
        <end position="548"/>
    </location>
</feature>
<sequence>MLLSESLVADRDQSVPDASCSTLSTHQYHHNGFNHNEPSHTAEPDLAANAETDTKLIAPANPFSQKNSKAAQEWELRKQYGESCSALDELMQCQGLEEVKQHLLDLKSKVDICKAQDPQESMNILGLERFSAIFQGNPGTGKTMVARIYAKFLYETAILPSEYIEETSGMKVALEGGRGIKDILENIDSEDGGVLFIDEAYQLMSSHANGSGKQALDIILTELEDNIGKLAVILVGYKDDMAPFFQYNQGLESRIPYIVNFADFDNGQLWCILMDKIQKQYHGGMRVEGGLDGLYMRIAVRRLAQARGSRSFGNARAIENLLARIRQRQARRLTLEKLERRQNIDYLMLTKGDLIGPDPSTVANISPAWIKLHKLIGLEQVKKSATDLIGMIELNFQRELREEPSLKFSLNQVFVGAPGTGKTTVAQLYGQILADLGYLSCGEVVMKTPADFLGNCLGQSEDKTRQILESTVGKVLVIDEAYMLHAGNSQKDQDQFKTGIIDTIVSMTSGAPGEDRCIILVGYKDKIHDLFQHANPGFSRRFPIERPFQFENFTFDQLEEILRLRISEDNLTVTNDAIFTARNKFMQALMRPNFTNAGAVDKTLAMAKMNYATRLLNLPPIERLSATTLEAVDFDTEVGRRGSSEVGCDKMLNGLVDRRIIDKLISYEHSYRKARKLNLNPRTLVPTNFIFKGPSGTGKSVTAQHMGILFYDMGFISTKEVVECSATDLIGQYVGHTAPKTNKKLQEGLGGVLIINEANRLMNGSFAAEAVDELLQFLLNPSYAGKMVIILAGLTADINKLLSQYPMLSSLFPDEIVFEEILTEDCIELLVKELKDSGIGVAVDFLADQSTGDYSKVRQLLRLLGAQPGWSNARDVKALTKQIVRQYISTPDLGAQPQQLPVQCVTECIEQMIAHRKGRTCPSNLPSNSDRSSSRLDSKMQEISQQSTAPPSASTHQQTTTPQLSVPKSFIGKRKRDIDTDDNPDSDASKQKSSTSYKPQSQSDTSMARIMNDSEREKRQRPVSTQGSLMREDGVSDAVWQNLCKVKKVKATKSNQAKKLLDLLREQIMNAEKRENKDLIVKLQGRLIDVEKQVMEEEKIQNALQAMGRCVYGYSWTKQEGGYRCEGGSHFVSDTELLERL</sequence>
<dbReference type="InterPro" id="IPR041627">
    <property type="entry name" value="AAA_lid_6"/>
</dbReference>
<keyword evidence="2" id="KW-0547">Nucleotide-binding</keyword>
<evidence type="ECO:0000256" key="4">
    <source>
        <dbReference type="SAM" id="MobiDB-lite"/>
    </source>
</evidence>
<comment type="caution">
    <text evidence="6">The sequence shown here is derived from an EMBL/GenBank/DDBJ whole genome shotgun (WGS) entry which is preliminary data.</text>
</comment>
<dbReference type="SMART" id="SM00382">
    <property type="entry name" value="AAA"/>
    <property type="match status" value="3"/>
</dbReference>
<feature type="compositionally biased region" description="Low complexity" evidence="4">
    <location>
        <begin position="922"/>
        <end position="931"/>
    </location>
</feature>
<evidence type="ECO:0000256" key="2">
    <source>
        <dbReference type="ARBA" id="ARBA00022741"/>
    </source>
</evidence>
<evidence type="ECO:0000313" key="7">
    <source>
        <dbReference type="Proteomes" id="UP000236546"/>
    </source>
</evidence>
<dbReference type="InterPro" id="IPR003593">
    <property type="entry name" value="AAA+_ATPase"/>
</dbReference>
<dbReference type="InterPro" id="IPR003959">
    <property type="entry name" value="ATPase_AAA_core"/>
</dbReference>
<dbReference type="Pfam" id="PF00004">
    <property type="entry name" value="AAA"/>
    <property type="match status" value="3"/>
</dbReference>
<name>A0A2K0T0V9_9HYPO</name>
<feature type="domain" description="AAA+ ATPase" evidence="5">
    <location>
        <begin position="685"/>
        <end position="822"/>
    </location>
</feature>